<comment type="subcellular location">
    <subcellularLocation>
        <location evidence="1">Cell membrane</location>
        <topology evidence="1">Multi-pass membrane protein</topology>
    </subcellularLocation>
</comment>
<dbReference type="InterPro" id="IPR002350">
    <property type="entry name" value="Kazal_dom"/>
</dbReference>
<evidence type="ECO:0000256" key="1">
    <source>
        <dbReference type="ARBA" id="ARBA00004651"/>
    </source>
</evidence>
<dbReference type="GO" id="GO:0043252">
    <property type="term" value="P:sodium-independent organic anion transport"/>
    <property type="evidence" value="ECO:0007669"/>
    <property type="project" value="TreeGrafter"/>
</dbReference>
<evidence type="ECO:0000259" key="7">
    <source>
        <dbReference type="PROSITE" id="PS51465"/>
    </source>
</evidence>
<keyword evidence="3 6" id="KW-0812">Transmembrane</keyword>
<dbReference type="PROSITE" id="PS51465">
    <property type="entry name" value="KAZAL_2"/>
    <property type="match status" value="1"/>
</dbReference>
<feature type="domain" description="Kazal-like" evidence="7">
    <location>
        <begin position="196"/>
        <end position="247"/>
    </location>
</feature>
<keyword evidence="5 6" id="KW-0472">Membrane</keyword>
<comment type="caution">
    <text evidence="8">The sequence shown here is derived from an EMBL/GenBank/DDBJ whole genome shotgun (WGS) entry which is preliminary data.</text>
</comment>
<evidence type="ECO:0000256" key="4">
    <source>
        <dbReference type="ARBA" id="ARBA00022989"/>
    </source>
</evidence>
<dbReference type="GO" id="GO:0015347">
    <property type="term" value="F:sodium-independent organic anion transmembrane transporter activity"/>
    <property type="evidence" value="ECO:0007669"/>
    <property type="project" value="TreeGrafter"/>
</dbReference>
<evidence type="ECO:0000313" key="8">
    <source>
        <dbReference type="EMBL" id="KAH9642610.1"/>
    </source>
</evidence>
<accession>A0A922MS62</accession>
<feature type="transmembrane region" description="Helical" evidence="6">
    <location>
        <begin position="74"/>
        <end position="95"/>
    </location>
</feature>
<reference evidence="8" key="1">
    <citation type="journal article" date="2021" name="G3 (Bethesda)">
        <title>Genome and transcriptome analysis of the beet armyworm Spodoptera exigua reveals targets for pest control. .</title>
        <authorList>
            <person name="Simon S."/>
            <person name="Breeschoten T."/>
            <person name="Jansen H.J."/>
            <person name="Dirks R.P."/>
            <person name="Schranz M.E."/>
            <person name="Ros V.I.D."/>
        </authorList>
    </citation>
    <scope>NUCLEOTIDE SEQUENCE</scope>
    <source>
        <strain evidence="8">TB_SE_WUR_2020</strain>
    </source>
</reference>
<dbReference type="EMBL" id="JACEFF010000187">
    <property type="protein sequence ID" value="KAH9642610.1"/>
    <property type="molecule type" value="Genomic_DNA"/>
</dbReference>
<dbReference type="InterPro" id="IPR004156">
    <property type="entry name" value="OATP"/>
</dbReference>
<organism evidence="8 9">
    <name type="scientific">Spodoptera exigua</name>
    <name type="common">Beet armyworm</name>
    <name type="synonym">Noctua fulgens</name>
    <dbReference type="NCBI Taxonomy" id="7107"/>
    <lineage>
        <taxon>Eukaryota</taxon>
        <taxon>Metazoa</taxon>
        <taxon>Ecdysozoa</taxon>
        <taxon>Arthropoda</taxon>
        <taxon>Hexapoda</taxon>
        <taxon>Insecta</taxon>
        <taxon>Pterygota</taxon>
        <taxon>Neoptera</taxon>
        <taxon>Endopterygota</taxon>
        <taxon>Lepidoptera</taxon>
        <taxon>Glossata</taxon>
        <taxon>Ditrysia</taxon>
        <taxon>Noctuoidea</taxon>
        <taxon>Noctuidae</taxon>
        <taxon>Amphipyrinae</taxon>
        <taxon>Spodoptera</taxon>
    </lineage>
</organism>
<dbReference type="Proteomes" id="UP000814243">
    <property type="component" value="Unassembled WGS sequence"/>
</dbReference>
<protein>
    <recommendedName>
        <fullName evidence="7">Kazal-like domain-containing protein</fullName>
    </recommendedName>
</protein>
<feature type="transmembrane region" description="Helical" evidence="6">
    <location>
        <begin position="160"/>
        <end position="181"/>
    </location>
</feature>
<sequence length="329" mass="35910">MAPACFQKVLSVLRKYVLKLKAFDLFLQGTYLLTLFLETNVYLLMRRDARAGYHSTLTIGALVAWWGKGKRNRAISGWLGLTAAAGLLVLAFPFAETNPVSMGLFPTLKRLITNKVLILQTIAMSCWSTAILVFAAYEIPYAQIIRINSSNRTEALTTKSAAVLALKASVFVTIFLSIITFTSCDTGIMKGLESGSYEQPSCSSSCGCTSERYGFHPVCMLETRETYFSPCHAGCNRIGDLNGISSWFHNARHGHTPFSATGRQGDGHGSQHICEMTCVYSSNGECLLHSNSIWYMSAISVALAILSGAGSFIVSKMRADNGDNEICEL</sequence>
<feature type="transmembrane region" description="Helical" evidence="6">
    <location>
        <begin position="115"/>
        <end position="139"/>
    </location>
</feature>
<name>A0A922MS62_SPOEX</name>
<evidence type="ECO:0000256" key="6">
    <source>
        <dbReference type="SAM" id="Phobius"/>
    </source>
</evidence>
<evidence type="ECO:0000256" key="3">
    <source>
        <dbReference type="ARBA" id="ARBA00022692"/>
    </source>
</evidence>
<evidence type="ECO:0000313" key="9">
    <source>
        <dbReference type="Proteomes" id="UP000814243"/>
    </source>
</evidence>
<proteinExistence type="predicted"/>
<evidence type="ECO:0000256" key="5">
    <source>
        <dbReference type="ARBA" id="ARBA00023136"/>
    </source>
</evidence>
<keyword evidence="4 6" id="KW-1133">Transmembrane helix</keyword>
<dbReference type="AlphaFoldDB" id="A0A922MS62"/>
<dbReference type="PANTHER" id="PTHR11388:SF76">
    <property type="entry name" value="SOLUTE CARRIER ORGANIC ANION TRANSPORTER FAMILY MEMBER"/>
    <property type="match status" value="1"/>
</dbReference>
<feature type="transmembrane region" description="Helical" evidence="6">
    <location>
        <begin position="25"/>
        <end position="45"/>
    </location>
</feature>
<dbReference type="GO" id="GO:0016323">
    <property type="term" value="C:basolateral plasma membrane"/>
    <property type="evidence" value="ECO:0007669"/>
    <property type="project" value="TreeGrafter"/>
</dbReference>
<gene>
    <name evidence="8" type="ORF">HF086_011203</name>
</gene>
<keyword evidence="2" id="KW-1003">Cell membrane</keyword>
<dbReference type="PANTHER" id="PTHR11388">
    <property type="entry name" value="ORGANIC ANION TRANSPORTER"/>
    <property type="match status" value="1"/>
</dbReference>
<feature type="transmembrane region" description="Helical" evidence="6">
    <location>
        <begin position="293"/>
        <end position="314"/>
    </location>
</feature>
<evidence type="ECO:0000256" key="2">
    <source>
        <dbReference type="ARBA" id="ARBA00022475"/>
    </source>
</evidence>